<evidence type="ECO:0000313" key="2">
    <source>
        <dbReference type="EMBL" id="SDR65873.1"/>
    </source>
</evidence>
<dbReference type="InterPro" id="IPR051531">
    <property type="entry name" value="N-acetyltransferase"/>
</dbReference>
<sequence>MKIINIETERLFIRNLSIKDSNGIFEMDSDPEVQKFLGKKPIQNISEATDYIVNVQKEYKKYGTGRLAVLEKETGYFIGWCGLKFINTEINSKSEYYDIGYRFIKRYWGKGYATESAFACINFGFKELNQEEVYAMAESNHRASRNILRKLGMNEMNEFKYDNTPHTFYKISKQKWINYDN</sequence>
<proteinExistence type="predicted"/>
<dbReference type="Pfam" id="PF13302">
    <property type="entry name" value="Acetyltransf_3"/>
    <property type="match status" value="1"/>
</dbReference>
<dbReference type="InterPro" id="IPR000182">
    <property type="entry name" value="GNAT_dom"/>
</dbReference>
<organism evidence="2 3">
    <name type="scientific">Christiangramia echinicola</name>
    <dbReference type="NCBI Taxonomy" id="279359"/>
    <lineage>
        <taxon>Bacteria</taxon>
        <taxon>Pseudomonadati</taxon>
        <taxon>Bacteroidota</taxon>
        <taxon>Flavobacteriia</taxon>
        <taxon>Flavobacteriales</taxon>
        <taxon>Flavobacteriaceae</taxon>
        <taxon>Christiangramia</taxon>
    </lineage>
</organism>
<dbReference type="STRING" id="1250231.SAMN04488552_0206"/>
<dbReference type="Gene3D" id="3.40.630.30">
    <property type="match status" value="1"/>
</dbReference>
<gene>
    <name evidence="2" type="ORF">SAMN04488552_0206</name>
</gene>
<dbReference type="InterPro" id="IPR016181">
    <property type="entry name" value="Acyl_CoA_acyltransferase"/>
</dbReference>
<feature type="domain" description="N-acetyltransferase" evidence="1">
    <location>
        <begin position="11"/>
        <end position="174"/>
    </location>
</feature>
<name>A0A1H1KUA8_9FLAO</name>
<dbReference type="PANTHER" id="PTHR43792:SF16">
    <property type="entry name" value="N-ACETYLTRANSFERASE DOMAIN-CONTAINING PROTEIN"/>
    <property type="match status" value="1"/>
</dbReference>
<reference evidence="2 3" key="1">
    <citation type="submission" date="2016-10" db="EMBL/GenBank/DDBJ databases">
        <authorList>
            <person name="Varghese N."/>
            <person name="Submissions S."/>
        </authorList>
    </citation>
    <scope>NUCLEOTIDE SEQUENCE [LARGE SCALE GENOMIC DNA]</scope>
    <source>
        <strain evidence="2 3">Mar_2010_102</strain>
    </source>
</reference>
<dbReference type="GO" id="GO:0016747">
    <property type="term" value="F:acyltransferase activity, transferring groups other than amino-acyl groups"/>
    <property type="evidence" value="ECO:0007669"/>
    <property type="project" value="InterPro"/>
</dbReference>
<dbReference type="PANTHER" id="PTHR43792">
    <property type="entry name" value="GNAT FAMILY, PUTATIVE (AFU_ORTHOLOGUE AFUA_3G00765)-RELATED-RELATED"/>
    <property type="match status" value="1"/>
</dbReference>
<evidence type="ECO:0000313" key="3">
    <source>
        <dbReference type="Proteomes" id="UP000198858"/>
    </source>
</evidence>
<dbReference type="Proteomes" id="UP000198858">
    <property type="component" value="Chromosome I"/>
</dbReference>
<keyword evidence="2" id="KW-0808">Transferase</keyword>
<dbReference type="SUPFAM" id="SSF55729">
    <property type="entry name" value="Acyl-CoA N-acyltransferases (Nat)"/>
    <property type="match status" value="1"/>
</dbReference>
<evidence type="ECO:0000259" key="1">
    <source>
        <dbReference type="PROSITE" id="PS51186"/>
    </source>
</evidence>
<accession>A0A1H1KUA8</accession>
<dbReference type="RefSeq" id="WP_197677848.1">
    <property type="nucleotide sequence ID" value="NZ_LT629745.1"/>
</dbReference>
<dbReference type="EMBL" id="LT629745">
    <property type="protein sequence ID" value="SDR65873.1"/>
    <property type="molecule type" value="Genomic_DNA"/>
</dbReference>
<dbReference type="AlphaFoldDB" id="A0A1H1KUA8"/>
<protein>
    <submittedName>
        <fullName evidence="2">Ribosomal-protein-alanine N-acetyltransferase</fullName>
    </submittedName>
</protein>
<keyword evidence="3" id="KW-1185">Reference proteome</keyword>
<dbReference type="PROSITE" id="PS51186">
    <property type="entry name" value="GNAT"/>
    <property type="match status" value="1"/>
</dbReference>